<evidence type="ECO:0000313" key="3">
    <source>
        <dbReference type="EMBL" id="NML16761.1"/>
    </source>
</evidence>
<dbReference type="Proteomes" id="UP000574067">
    <property type="component" value="Unassembled WGS sequence"/>
</dbReference>
<keyword evidence="2" id="KW-0472">Membrane</keyword>
<accession>A0A848FFU5</accession>
<dbReference type="Pfam" id="PF05977">
    <property type="entry name" value="MFS_3"/>
    <property type="match status" value="1"/>
</dbReference>
<dbReference type="EMBL" id="JABBFW010000012">
    <property type="protein sequence ID" value="NML16761.1"/>
    <property type="molecule type" value="Genomic_DNA"/>
</dbReference>
<keyword evidence="2" id="KW-1003">Cell membrane</keyword>
<keyword evidence="1" id="KW-0813">Transport</keyword>
<protein>
    <recommendedName>
        <fullName evidence="5">Antibiotic biosynthesis monooxygenase</fullName>
    </recommendedName>
</protein>
<evidence type="ECO:0000313" key="4">
    <source>
        <dbReference type="Proteomes" id="UP000574067"/>
    </source>
</evidence>
<evidence type="ECO:0008006" key="5">
    <source>
        <dbReference type="Google" id="ProtNLM"/>
    </source>
</evidence>
<organism evidence="3 4">
    <name type="scientific">Azohydromonas caseinilytica</name>
    <dbReference type="NCBI Taxonomy" id="2728836"/>
    <lineage>
        <taxon>Bacteria</taxon>
        <taxon>Pseudomonadati</taxon>
        <taxon>Pseudomonadota</taxon>
        <taxon>Betaproteobacteria</taxon>
        <taxon>Burkholderiales</taxon>
        <taxon>Sphaerotilaceae</taxon>
        <taxon>Azohydromonas</taxon>
    </lineage>
</organism>
<comment type="caution">
    <text evidence="3">The sequence shown here is derived from an EMBL/GenBank/DDBJ whole genome shotgun (WGS) entry which is preliminary data.</text>
</comment>
<dbReference type="InterPro" id="IPR010290">
    <property type="entry name" value="TM_effector"/>
</dbReference>
<evidence type="ECO:0000256" key="1">
    <source>
        <dbReference type="ARBA" id="ARBA00022448"/>
    </source>
</evidence>
<keyword evidence="4" id="KW-1185">Reference proteome</keyword>
<evidence type="ECO:0000256" key="2">
    <source>
        <dbReference type="ARBA" id="ARBA00022475"/>
    </source>
</evidence>
<dbReference type="RefSeq" id="WP_169161658.1">
    <property type="nucleotide sequence ID" value="NZ_JABBFW010000012.1"/>
</dbReference>
<proteinExistence type="predicted"/>
<reference evidence="3 4" key="1">
    <citation type="submission" date="2020-04" db="EMBL/GenBank/DDBJ databases">
        <title>Azohydromonas sp. isolated from soil.</title>
        <authorList>
            <person name="Dahal R.H."/>
        </authorList>
    </citation>
    <scope>NUCLEOTIDE SEQUENCE [LARGE SCALE GENOMIC DNA]</scope>
    <source>
        <strain evidence="3 4">G-1-1-14</strain>
    </source>
</reference>
<sequence>MDPLAGPVLVTIDYRIDAARGAEFAAVMEATRQARLRLGTRQWHLLRDSAHPSRFVECFMDENWTEHQRRLQRFTVADTKLRIQRMSFHVGGEPPLVRRLIGQGTPSP</sequence>
<gene>
    <name evidence="3" type="ORF">HHL10_17400</name>
</gene>
<dbReference type="AlphaFoldDB" id="A0A848FFU5"/>
<name>A0A848FFU5_9BURK</name>